<protein>
    <submittedName>
        <fullName evidence="2">Uncharacterized protein</fullName>
    </submittedName>
</protein>
<name>A0AAN6BUY9_FUSAU</name>
<evidence type="ECO:0000313" key="3">
    <source>
        <dbReference type="Proteomes" id="UP000537989"/>
    </source>
</evidence>
<feature type="non-terminal residue" evidence="2">
    <location>
        <position position="109"/>
    </location>
</feature>
<dbReference type="Proteomes" id="UP000537989">
    <property type="component" value="Unassembled WGS sequence"/>
</dbReference>
<evidence type="ECO:0000313" key="2">
    <source>
        <dbReference type="EMBL" id="KAF5227617.1"/>
    </source>
</evidence>
<proteinExistence type="predicted"/>
<feature type="compositionally biased region" description="Polar residues" evidence="1">
    <location>
        <begin position="8"/>
        <end position="26"/>
    </location>
</feature>
<accession>A0AAN6BUY9</accession>
<comment type="caution">
    <text evidence="2">The sequence shown here is derived from an EMBL/GenBank/DDBJ whole genome shotgun (WGS) entry which is preliminary data.</text>
</comment>
<reference evidence="2 3" key="1">
    <citation type="submission" date="2020-02" db="EMBL/GenBank/DDBJ databases">
        <title>Identification and distribution of gene clusters putatively required for synthesis of sphingolipid metabolism inhibitors in phylogenetically diverse species of the filamentous fungus Fusarium.</title>
        <authorList>
            <person name="Kim H.-S."/>
            <person name="Busman M."/>
            <person name="Brown D.W."/>
            <person name="Divon H."/>
            <person name="Uhlig S."/>
            <person name="Proctor R.H."/>
        </authorList>
    </citation>
    <scope>NUCLEOTIDE SEQUENCE [LARGE SCALE GENOMIC DNA]</scope>
    <source>
        <strain evidence="2 3">NRRL 2903</strain>
    </source>
</reference>
<evidence type="ECO:0000256" key="1">
    <source>
        <dbReference type="SAM" id="MobiDB-lite"/>
    </source>
</evidence>
<organism evidence="2 3">
    <name type="scientific">Fusarium austroamericanum</name>
    <dbReference type="NCBI Taxonomy" id="282268"/>
    <lineage>
        <taxon>Eukaryota</taxon>
        <taxon>Fungi</taxon>
        <taxon>Dikarya</taxon>
        <taxon>Ascomycota</taxon>
        <taxon>Pezizomycotina</taxon>
        <taxon>Sordariomycetes</taxon>
        <taxon>Hypocreomycetidae</taxon>
        <taxon>Hypocreales</taxon>
        <taxon>Nectriaceae</taxon>
        <taxon>Fusarium</taxon>
    </lineage>
</organism>
<dbReference type="AlphaFoldDB" id="A0AAN6BUY9"/>
<keyword evidence="3" id="KW-1185">Reference proteome</keyword>
<dbReference type="EMBL" id="JAAMOD010000557">
    <property type="protein sequence ID" value="KAF5227617.1"/>
    <property type="molecule type" value="Genomic_DNA"/>
</dbReference>
<gene>
    <name evidence="2" type="ORF">FAUST_11664</name>
</gene>
<sequence length="109" mass="11856">MSPAYDENTPNSPSTLRNMSNANGESNGVDHRESLAIPGTEEGNGPQEIPATRSSISEAAKYMHTLSVSPSMRDRRSSRNSFGTALPIPRKRQSRLSSVHHADGRPTRP</sequence>
<feature type="compositionally biased region" description="Basic and acidic residues" evidence="1">
    <location>
        <begin position="100"/>
        <end position="109"/>
    </location>
</feature>
<feature type="region of interest" description="Disordered" evidence="1">
    <location>
        <begin position="1"/>
        <end position="109"/>
    </location>
</feature>